<feature type="region of interest" description="Disordered" evidence="1">
    <location>
        <begin position="142"/>
        <end position="167"/>
    </location>
</feature>
<comment type="caution">
    <text evidence="2">The sequence shown here is derived from an EMBL/GenBank/DDBJ whole genome shotgun (WGS) entry which is preliminary data.</text>
</comment>
<reference evidence="2 3" key="1">
    <citation type="submission" date="2024-02" db="EMBL/GenBank/DDBJ databases">
        <authorList>
            <person name="Chen Y."/>
            <person name="Shah S."/>
            <person name="Dougan E. K."/>
            <person name="Thang M."/>
            <person name="Chan C."/>
        </authorList>
    </citation>
    <scope>NUCLEOTIDE SEQUENCE [LARGE SCALE GENOMIC DNA]</scope>
</reference>
<evidence type="ECO:0000313" key="2">
    <source>
        <dbReference type="EMBL" id="CAK9065656.1"/>
    </source>
</evidence>
<name>A0ABP0NPY2_9DINO</name>
<protein>
    <submittedName>
        <fullName evidence="2">Uncharacterized protein</fullName>
    </submittedName>
</protein>
<proteinExistence type="predicted"/>
<organism evidence="2 3">
    <name type="scientific">Durusdinium trenchii</name>
    <dbReference type="NCBI Taxonomy" id="1381693"/>
    <lineage>
        <taxon>Eukaryota</taxon>
        <taxon>Sar</taxon>
        <taxon>Alveolata</taxon>
        <taxon>Dinophyceae</taxon>
        <taxon>Suessiales</taxon>
        <taxon>Symbiodiniaceae</taxon>
        <taxon>Durusdinium</taxon>
    </lineage>
</organism>
<sequence>MGCDLAGLDPERCEHALQVAEMLGLQADASLLELAGKRRFEVQKAAALSSGDGAAMRHALFHLESAGGPAADRRQILQVLEMAGKGSVPSSCQLRSAADRESFKAKEEQLLQHLKEAREQDLEDFRAAVSAWTQSRARIYAAPDPEPDARSGMATEPTTKVDEPPAFQHGWTNPFGLDPTREVFNPFPPPVEYGTLLTNAHHRAKLQGQAFEHPDFWRSSKGQTGRMAPTAMHF</sequence>
<evidence type="ECO:0000256" key="1">
    <source>
        <dbReference type="SAM" id="MobiDB-lite"/>
    </source>
</evidence>
<dbReference type="Proteomes" id="UP001642484">
    <property type="component" value="Unassembled WGS sequence"/>
</dbReference>
<keyword evidence="3" id="KW-1185">Reference proteome</keyword>
<gene>
    <name evidence="2" type="ORF">CCMP2556_LOCUS32269</name>
</gene>
<accession>A0ABP0NPY2</accession>
<dbReference type="EMBL" id="CAXAMN010022028">
    <property type="protein sequence ID" value="CAK9065656.1"/>
    <property type="molecule type" value="Genomic_DNA"/>
</dbReference>
<evidence type="ECO:0000313" key="3">
    <source>
        <dbReference type="Proteomes" id="UP001642484"/>
    </source>
</evidence>